<dbReference type="EMBL" id="MT631533">
    <property type="protein sequence ID" value="QNO53167.1"/>
    <property type="molecule type" value="Genomic_DNA"/>
</dbReference>
<dbReference type="InterPro" id="IPR051404">
    <property type="entry name" value="TA_system_antitoxin"/>
</dbReference>
<accession>A0A7G9YYT3</accession>
<dbReference type="PANTHER" id="PTHR34504:SF2">
    <property type="entry name" value="UPF0150 PROTEIN SSL0259"/>
    <property type="match status" value="1"/>
</dbReference>
<name>A0A7G9YYT3_9EURY</name>
<proteinExistence type="predicted"/>
<dbReference type="AlphaFoldDB" id="A0A7G9YYT3"/>
<reference evidence="1" key="1">
    <citation type="submission" date="2020-06" db="EMBL/GenBank/DDBJ databases">
        <title>Unique genomic features of the anaerobic methanotrophic archaea.</title>
        <authorList>
            <person name="Chadwick G.L."/>
            <person name="Skennerton C.T."/>
            <person name="Laso-Perez R."/>
            <person name="Leu A.O."/>
            <person name="Speth D.R."/>
            <person name="Yu H."/>
            <person name="Morgan-Lang C."/>
            <person name="Hatzenpichler R."/>
            <person name="Goudeau D."/>
            <person name="Malmstrom R."/>
            <person name="Brazelton W.J."/>
            <person name="Woyke T."/>
            <person name="Hallam S.J."/>
            <person name="Tyson G.W."/>
            <person name="Wegener G."/>
            <person name="Boetius A."/>
            <person name="Orphan V."/>
        </authorList>
    </citation>
    <scope>NUCLEOTIDE SEQUENCE</scope>
</reference>
<dbReference type="SUPFAM" id="SSF143100">
    <property type="entry name" value="TTHA1013/TTHA0281-like"/>
    <property type="match status" value="1"/>
</dbReference>
<dbReference type="InterPro" id="IPR035069">
    <property type="entry name" value="TTHA1013/TTHA0281-like"/>
</dbReference>
<evidence type="ECO:0000313" key="1">
    <source>
        <dbReference type="EMBL" id="QNO53167.1"/>
    </source>
</evidence>
<sequence>MFVLENCVRYSEEDNGYIAIIPELPECSAFGETEEKALEEIKMTMGLWLETAKKEGRKIPQPHGKEPLKILYEDAFRTTRPKLAGV</sequence>
<organism evidence="1">
    <name type="scientific">Candidatus Methanophagaceae archaeon ANME-1 ERB6</name>
    <dbReference type="NCBI Taxonomy" id="2759912"/>
    <lineage>
        <taxon>Archaea</taxon>
        <taxon>Methanobacteriati</taxon>
        <taxon>Methanobacteriota</taxon>
        <taxon>Stenosarchaea group</taxon>
        <taxon>Methanomicrobia</taxon>
        <taxon>Candidatus Methanophagales</taxon>
        <taxon>Candidatus Methanophagaceae</taxon>
    </lineage>
</organism>
<protein>
    <submittedName>
        <fullName evidence="1">Uncharacterized protein</fullName>
    </submittedName>
</protein>
<gene>
    <name evidence="1" type="ORF">NDOAJMFA_00017</name>
</gene>
<dbReference type="PANTHER" id="PTHR34504">
    <property type="entry name" value="ANTITOXIN HICB"/>
    <property type="match status" value="1"/>
</dbReference>
<dbReference type="Gene3D" id="3.30.160.250">
    <property type="match status" value="1"/>
</dbReference>